<evidence type="ECO:0000313" key="19">
    <source>
        <dbReference type="Proteomes" id="UP000694388"/>
    </source>
</evidence>
<dbReference type="InterPro" id="IPR017452">
    <property type="entry name" value="GPCR_Rhodpsn_7TM"/>
</dbReference>
<dbReference type="GO" id="GO:0032870">
    <property type="term" value="P:cellular response to hormone stimulus"/>
    <property type="evidence" value="ECO:0007669"/>
    <property type="project" value="UniProtKB-ARBA"/>
</dbReference>
<dbReference type="Pfam" id="PF00001">
    <property type="entry name" value="7tm_1"/>
    <property type="match status" value="1"/>
</dbReference>
<dbReference type="GeneTree" id="ENSGT01120000271823"/>
<organism evidence="18 19">
    <name type="scientific">Eptatretus burgeri</name>
    <name type="common">Inshore hagfish</name>
    <dbReference type="NCBI Taxonomy" id="7764"/>
    <lineage>
        <taxon>Eukaryota</taxon>
        <taxon>Metazoa</taxon>
        <taxon>Chordata</taxon>
        <taxon>Craniata</taxon>
        <taxon>Vertebrata</taxon>
        <taxon>Cyclostomata</taxon>
        <taxon>Myxini</taxon>
        <taxon>Myxiniformes</taxon>
        <taxon>Myxinidae</taxon>
        <taxon>Eptatretinae</taxon>
        <taxon>Eptatretus</taxon>
    </lineage>
</organism>
<keyword evidence="5 16" id="KW-1133">Transmembrane helix</keyword>
<reference evidence="18" key="2">
    <citation type="submission" date="2025-09" db="UniProtKB">
        <authorList>
            <consortium name="Ensembl"/>
        </authorList>
    </citation>
    <scope>IDENTIFICATION</scope>
</reference>
<evidence type="ECO:0000256" key="14">
    <source>
        <dbReference type="ARBA" id="ARBA00056988"/>
    </source>
</evidence>
<keyword evidence="9 15" id="KW-0675">Receptor</keyword>
<keyword evidence="3" id="KW-1003">Cell membrane</keyword>
<dbReference type="Proteomes" id="UP000694388">
    <property type="component" value="Unplaced"/>
</dbReference>
<feature type="transmembrane region" description="Helical" evidence="16">
    <location>
        <begin position="72"/>
        <end position="96"/>
    </location>
</feature>
<dbReference type="PRINTS" id="PR01417">
    <property type="entry name" value="GHSRECEPTOR"/>
</dbReference>
<evidence type="ECO:0000313" key="18">
    <source>
        <dbReference type="Ensembl" id="ENSEBUP00000024421.1"/>
    </source>
</evidence>
<keyword evidence="11 15" id="KW-0807">Transducer</keyword>
<dbReference type="OMA" id="IGNLMTM"/>
<keyword evidence="7 16" id="KW-0472">Membrane</keyword>
<evidence type="ECO:0000256" key="11">
    <source>
        <dbReference type="ARBA" id="ARBA00023224"/>
    </source>
</evidence>
<comment type="function">
    <text evidence="14">Receptor for ghrelin, coupled to G-alpha-11 proteins. Stimulates growth hormone secretion. Also binds other growth hormone releasing peptides (GHRP) (e.g. Met-enkephalin and GHRP-6) as well as non-peptide, low molecular weight secretagogues (e.g. L-692,429, MK-0677, adenosine).</text>
</comment>
<name>A0A8C4R3I9_EPTBU</name>
<evidence type="ECO:0000256" key="12">
    <source>
        <dbReference type="ARBA" id="ARBA00032291"/>
    </source>
</evidence>
<evidence type="ECO:0000256" key="9">
    <source>
        <dbReference type="ARBA" id="ARBA00023170"/>
    </source>
</evidence>
<keyword evidence="19" id="KW-1185">Reference proteome</keyword>
<dbReference type="Gene3D" id="1.20.1070.10">
    <property type="entry name" value="Rhodopsin 7-helix transmembrane proteins"/>
    <property type="match status" value="1"/>
</dbReference>
<dbReference type="GO" id="GO:0005886">
    <property type="term" value="C:plasma membrane"/>
    <property type="evidence" value="ECO:0007669"/>
    <property type="project" value="UniProtKB-SubCell"/>
</dbReference>
<feature type="transmembrane region" description="Helical" evidence="16">
    <location>
        <begin position="295"/>
        <end position="318"/>
    </location>
</feature>
<keyword evidence="4 15" id="KW-0812">Transmembrane</keyword>
<sequence>MDPDANVSSNWTQVNLDNPWESSAFPHSIFPLGTLLSITTTCALLFVVGVTGNVLTILVTRCCRDMRTTTNLYLSSMALSDLLIFLCMPFDLYRIWQYYPWIFGDFVCKLFQYVSEGCTYTTILHITALSVERYLAICFPLKAKVMVTKTRVKTIILAIWSLALLSASPVLVLVGVEFVNSSMPDKAICRETEFAETSGLLNTMSWVYTAYFFLPLLCMCVLYGLIGRKLWHNTPPGLGHGGVTAHRDRSHRQSVKILVVVVVAFVVCWLPFHVGRNLFLLTSNADRWLKQLSQYFNIVAIVFFYLSAAINPVLYNIVSRNYRTAACRLLLGAPDKHRIMRGRG</sequence>
<feature type="transmembrane region" description="Helical" evidence="16">
    <location>
        <begin position="123"/>
        <end position="143"/>
    </location>
</feature>
<evidence type="ECO:0000256" key="15">
    <source>
        <dbReference type="RuleBase" id="RU000688"/>
    </source>
</evidence>
<evidence type="ECO:0000256" key="2">
    <source>
        <dbReference type="ARBA" id="ARBA00018726"/>
    </source>
</evidence>
<reference evidence="18" key="1">
    <citation type="submission" date="2025-08" db="UniProtKB">
        <authorList>
            <consortium name="Ensembl"/>
        </authorList>
    </citation>
    <scope>IDENTIFICATION</scope>
</reference>
<dbReference type="PROSITE" id="PS00237">
    <property type="entry name" value="G_PROTEIN_RECEP_F1_1"/>
    <property type="match status" value="1"/>
</dbReference>
<protein>
    <recommendedName>
        <fullName evidence="2">Growth hormone secretagogue receptor type 1</fullName>
    </recommendedName>
    <alternativeName>
        <fullName evidence="13">GH-releasing peptide receptor</fullName>
    </alternativeName>
    <alternativeName>
        <fullName evidence="12">Ghrelin receptor</fullName>
    </alternativeName>
</protein>
<dbReference type="Ensembl" id="ENSEBUT00000024997.1">
    <property type="protein sequence ID" value="ENSEBUP00000024421.1"/>
    <property type="gene ID" value="ENSEBUG00000015062.1"/>
</dbReference>
<feature type="domain" description="G-protein coupled receptors family 1 profile" evidence="17">
    <location>
        <begin position="52"/>
        <end position="315"/>
    </location>
</feature>
<dbReference type="AlphaFoldDB" id="A0A8C4R3I9"/>
<feature type="transmembrane region" description="Helical" evidence="16">
    <location>
        <begin position="257"/>
        <end position="275"/>
    </location>
</feature>
<keyword evidence="6 15" id="KW-0297">G-protein coupled receptor</keyword>
<evidence type="ECO:0000256" key="3">
    <source>
        <dbReference type="ARBA" id="ARBA00022475"/>
    </source>
</evidence>
<evidence type="ECO:0000256" key="16">
    <source>
        <dbReference type="SAM" id="Phobius"/>
    </source>
</evidence>
<dbReference type="SUPFAM" id="SSF81321">
    <property type="entry name" value="Family A G protein-coupled receptor-like"/>
    <property type="match status" value="1"/>
</dbReference>
<evidence type="ECO:0000256" key="1">
    <source>
        <dbReference type="ARBA" id="ARBA00004651"/>
    </source>
</evidence>
<feature type="transmembrane region" description="Helical" evidence="16">
    <location>
        <begin position="155"/>
        <end position="176"/>
    </location>
</feature>
<evidence type="ECO:0000256" key="8">
    <source>
        <dbReference type="ARBA" id="ARBA00023157"/>
    </source>
</evidence>
<feature type="transmembrane region" description="Helical" evidence="16">
    <location>
        <begin position="206"/>
        <end position="226"/>
    </location>
</feature>
<proteinExistence type="inferred from homology"/>
<comment type="similarity">
    <text evidence="15">Belongs to the G-protein coupled receptor 1 family.</text>
</comment>
<evidence type="ECO:0000256" key="6">
    <source>
        <dbReference type="ARBA" id="ARBA00023040"/>
    </source>
</evidence>
<keyword evidence="8" id="KW-1015">Disulfide bond</keyword>
<evidence type="ECO:0000256" key="13">
    <source>
        <dbReference type="ARBA" id="ARBA00033151"/>
    </source>
</evidence>
<dbReference type="FunFam" id="1.20.1070.10:FF:000125">
    <property type="entry name" value="growth hormone secretagogue receptor type 1"/>
    <property type="match status" value="1"/>
</dbReference>
<evidence type="ECO:0000256" key="4">
    <source>
        <dbReference type="ARBA" id="ARBA00022692"/>
    </source>
</evidence>
<accession>A0A8C4R3I9</accession>
<keyword evidence="10" id="KW-0325">Glycoprotein</keyword>
<dbReference type="InterPro" id="IPR003905">
    <property type="entry name" value="GHS-R/MTLR"/>
</dbReference>
<evidence type="ECO:0000259" key="17">
    <source>
        <dbReference type="PROSITE" id="PS50262"/>
    </source>
</evidence>
<dbReference type="PANTHER" id="PTHR24243">
    <property type="entry name" value="G-PROTEIN COUPLED RECEPTOR"/>
    <property type="match status" value="1"/>
</dbReference>
<dbReference type="PANTHER" id="PTHR24243:SF3">
    <property type="entry name" value="MOTILIN RECEPTOR"/>
    <property type="match status" value="1"/>
</dbReference>
<dbReference type="PRINTS" id="PR00237">
    <property type="entry name" value="GPCRRHODOPSN"/>
</dbReference>
<evidence type="ECO:0000256" key="5">
    <source>
        <dbReference type="ARBA" id="ARBA00022989"/>
    </source>
</evidence>
<dbReference type="InterPro" id="IPR000276">
    <property type="entry name" value="GPCR_Rhodpsn"/>
</dbReference>
<feature type="transmembrane region" description="Helical" evidence="16">
    <location>
        <begin position="35"/>
        <end position="60"/>
    </location>
</feature>
<dbReference type="PROSITE" id="PS50262">
    <property type="entry name" value="G_PROTEIN_RECEP_F1_2"/>
    <property type="match status" value="1"/>
</dbReference>
<comment type="subcellular location">
    <subcellularLocation>
        <location evidence="1">Cell membrane</location>
        <topology evidence="1">Multi-pass membrane protein</topology>
    </subcellularLocation>
</comment>
<evidence type="ECO:0000256" key="10">
    <source>
        <dbReference type="ARBA" id="ARBA00023180"/>
    </source>
</evidence>
<dbReference type="GO" id="GO:0008528">
    <property type="term" value="F:G protein-coupled peptide receptor activity"/>
    <property type="evidence" value="ECO:0007669"/>
    <property type="project" value="TreeGrafter"/>
</dbReference>
<evidence type="ECO:0000256" key="7">
    <source>
        <dbReference type="ARBA" id="ARBA00023136"/>
    </source>
</evidence>